<dbReference type="OrthoDB" id="5288924at2"/>
<dbReference type="PANTHER" id="PTHR11228:SF7">
    <property type="entry name" value="PQQA PEPTIDE CYCLASE"/>
    <property type="match status" value="1"/>
</dbReference>
<proteinExistence type="predicted"/>
<dbReference type="CDD" id="cd01335">
    <property type="entry name" value="Radical_SAM"/>
    <property type="match status" value="1"/>
</dbReference>
<keyword evidence="4" id="KW-0408">Iron</keyword>
<organism evidence="7 8">
    <name type="scientific">Magnetovibrio blakemorei</name>
    <dbReference type="NCBI Taxonomy" id="28181"/>
    <lineage>
        <taxon>Bacteria</taxon>
        <taxon>Pseudomonadati</taxon>
        <taxon>Pseudomonadota</taxon>
        <taxon>Alphaproteobacteria</taxon>
        <taxon>Rhodospirillales</taxon>
        <taxon>Magnetovibrionaceae</taxon>
        <taxon>Magnetovibrio</taxon>
    </lineage>
</organism>
<gene>
    <name evidence="7" type="ORF">BEN30_02525</name>
</gene>
<dbReference type="GO" id="GO:0051536">
    <property type="term" value="F:iron-sulfur cluster binding"/>
    <property type="evidence" value="ECO:0007669"/>
    <property type="project" value="UniProtKB-KW"/>
</dbReference>
<protein>
    <recommendedName>
        <fullName evidence="6">Radical SAM core domain-containing protein</fullName>
    </recommendedName>
</protein>
<dbReference type="PANTHER" id="PTHR11228">
    <property type="entry name" value="RADICAL SAM DOMAIN PROTEIN"/>
    <property type="match status" value="1"/>
</dbReference>
<comment type="cofactor">
    <cofactor evidence="1">
        <name>[4Fe-4S] cluster</name>
        <dbReference type="ChEBI" id="CHEBI:49883"/>
    </cofactor>
</comment>
<dbReference type="SUPFAM" id="SSF102114">
    <property type="entry name" value="Radical SAM enzymes"/>
    <property type="match status" value="1"/>
</dbReference>
<evidence type="ECO:0000259" key="6">
    <source>
        <dbReference type="Pfam" id="PF04055"/>
    </source>
</evidence>
<dbReference type="STRING" id="28181.BEN30_02525"/>
<dbReference type="Gene3D" id="3.40.50.720">
    <property type="entry name" value="NAD(P)-binding Rossmann-like Domain"/>
    <property type="match status" value="1"/>
</dbReference>
<dbReference type="Gene3D" id="3.20.20.70">
    <property type="entry name" value="Aldolase class I"/>
    <property type="match status" value="1"/>
</dbReference>
<evidence type="ECO:0000256" key="2">
    <source>
        <dbReference type="ARBA" id="ARBA00022691"/>
    </source>
</evidence>
<name>A0A1E5QC12_9PROT</name>
<feature type="domain" description="Radical SAM core" evidence="6">
    <location>
        <begin position="120"/>
        <end position="262"/>
    </location>
</feature>
<keyword evidence="8" id="KW-1185">Reference proteome</keyword>
<sequence length="425" mass="47886">MAKSKQTLIDLLQDRPIVIWGARMTGMGFLRFSKANDMNVVHFVDSDPAFAHKKVNGVPVQHPDALRDLKGSFPNLVIVIAVSIKEEEIIKLLEAMNFINEDFVLYSDYCESFYTIDVVGTCNLVCPSCAHSINGEKYPRGIMSFENFTRVLDKIKRESEVVTHVSLYSWGEPLLHPELPKIIKHLHDNGVAAAVSSNLSIKSADQIRHVIQASPEYMKISLSGYYPDVYNQTHTGGDINLVKSNMYRVRHYIDKFGADTLVDVNYHLYKNNNQKNLQKMKDLCDELGFSLSATYSLVMPLERCLDHCDGIKDPQTESLSKILLVDIDEGLEVTKGFRTNTCPFKDNQMNIAWDLKVPVCCTVFNGEETIVADNYLDVSLVEINKNKNTAKICKKCMEYGLPAYNMGFNQKGWKAIASSKPSSDT</sequence>
<dbReference type="SFLD" id="SFLDG01067">
    <property type="entry name" value="SPASM/twitch_domain_containing"/>
    <property type="match status" value="1"/>
</dbReference>
<dbReference type="InterPro" id="IPR058240">
    <property type="entry name" value="rSAM_sf"/>
</dbReference>
<evidence type="ECO:0000256" key="5">
    <source>
        <dbReference type="ARBA" id="ARBA00023014"/>
    </source>
</evidence>
<dbReference type="InterPro" id="IPR029063">
    <property type="entry name" value="SAM-dependent_MTases_sf"/>
</dbReference>
<keyword evidence="3" id="KW-0479">Metal-binding</keyword>
<dbReference type="Proteomes" id="UP000095347">
    <property type="component" value="Unassembled WGS sequence"/>
</dbReference>
<dbReference type="GO" id="GO:0003824">
    <property type="term" value="F:catalytic activity"/>
    <property type="evidence" value="ECO:0007669"/>
    <property type="project" value="InterPro"/>
</dbReference>
<keyword evidence="2" id="KW-0949">S-adenosyl-L-methionine</keyword>
<keyword evidence="5" id="KW-0411">Iron-sulfur</keyword>
<dbReference type="SFLD" id="SFLDS00029">
    <property type="entry name" value="Radical_SAM"/>
    <property type="match status" value="1"/>
</dbReference>
<dbReference type="InterPro" id="IPR050377">
    <property type="entry name" value="Radical_SAM_PqqE_MftC-like"/>
</dbReference>
<dbReference type="InterPro" id="IPR007197">
    <property type="entry name" value="rSAM"/>
</dbReference>
<comment type="caution">
    <text evidence="7">The sequence shown here is derived from an EMBL/GenBank/DDBJ whole genome shotgun (WGS) entry which is preliminary data.</text>
</comment>
<evidence type="ECO:0000256" key="1">
    <source>
        <dbReference type="ARBA" id="ARBA00001966"/>
    </source>
</evidence>
<dbReference type="SUPFAM" id="SSF53335">
    <property type="entry name" value="S-adenosyl-L-methionine-dependent methyltransferases"/>
    <property type="match status" value="1"/>
</dbReference>
<evidence type="ECO:0000256" key="3">
    <source>
        <dbReference type="ARBA" id="ARBA00022723"/>
    </source>
</evidence>
<reference evidence="8" key="1">
    <citation type="submission" date="2016-07" db="EMBL/GenBank/DDBJ databases">
        <authorList>
            <person name="Florea S."/>
            <person name="Webb J.S."/>
            <person name="Jaromczyk J."/>
            <person name="Schardl C.L."/>
        </authorList>
    </citation>
    <scope>NUCLEOTIDE SEQUENCE [LARGE SCALE GENOMIC DNA]</scope>
    <source>
        <strain evidence="8">MV-1</strain>
    </source>
</reference>
<dbReference type="AlphaFoldDB" id="A0A1E5QC12"/>
<evidence type="ECO:0000313" key="7">
    <source>
        <dbReference type="EMBL" id="OEJ69570.1"/>
    </source>
</evidence>
<dbReference type="InterPro" id="IPR013785">
    <property type="entry name" value="Aldolase_TIM"/>
</dbReference>
<dbReference type="EMBL" id="MCGG01000003">
    <property type="protein sequence ID" value="OEJ69570.1"/>
    <property type="molecule type" value="Genomic_DNA"/>
</dbReference>
<dbReference type="Pfam" id="PF04055">
    <property type="entry name" value="Radical_SAM"/>
    <property type="match status" value="1"/>
</dbReference>
<evidence type="ECO:0000256" key="4">
    <source>
        <dbReference type="ARBA" id="ARBA00023004"/>
    </source>
</evidence>
<dbReference type="GO" id="GO:0046872">
    <property type="term" value="F:metal ion binding"/>
    <property type="evidence" value="ECO:0007669"/>
    <property type="project" value="UniProtKB-KW"/>
</dbReference>
<dbReference type="RefSeq" id="WP_069956454.1">
    <property type="nucleotide sequence ID" value="NZ_MCGG01000003.1"/>
</dbReference>
<accession>A0A1E5QC12</accession>
<evidence type="ECO:0000313" key="8">
    <source>
        <dbReference type="Proteomes" id="UP000095347"/>
    </source>
</evidence>